<evidence type="ECO:0000256" key="3">
    <source>
        <dbReference type="ARBA" id="ARBA00022771"/>
    </source>
</evidence>
<dbReference type="SUPFAM" id="SSF53098">
    <property type="entry name" value="Ribonuclease H-like"/>
    <property type="match status" value="1"/>
</dbReference>
<sequence length="583" mass="66827">MASTGRRKDPVWNYFLEIKPNGTTKGTRAKCIKCNFEMSGLVDRMKPHLNKSNVASISNDVQIDEELGCFDNNDSSSLRLHTTTHTNDSSMNVETHVKRFCADTPSTGSQISTSISKFVIRTSDQDKKSFDVQIAKYIYATNSSFAFVEHKEFKKMIQLIRPGYKPPNRDQIGNKLLDQVFNEVDEEIKKILKGKIVCMAMDGWSNIHNEPILCISVYNLEDEIICLIDTIETKAESHNAEYLLKLAVESIKKCKSYGCDVRKLSTSDLSSNEYSHLDIITYGCSSHILNLLAHDLEDTVIKNKVKQIIKYFKFRHFPAAKYKELGGSSLVLPFDVRWNTMFDSLQSYIDNWPILYKVCVDHRAAIDSKITSMVIDMNLKTNTESFIVKLKKLTWALDVSQKDNCTIADVVEMWIDLKDFFINEFSTESDEIKIFEKRYDMAIQDVHYLANILHPKYRGQKLNEDQHDSALEYANLYFPTAVSEIISFQAQTSPFKGYLFSDNAIKNISALIWWKALIKQNKISKDLTYLVEQLFTSICSSAGIERLFSTFGYVHSKTRNRLGVEKASKLVTIFKHLNKPNKE</sequence>
<reference evidence="11 12" key="1">
    <citation type="submission" date="2019-08" db="EMBL/GenBank/DDBJ databases">
        <title>Whole genome of Aphis craccivora.</title>
        <authorList>
            <person name="Voronova N.V."/>
            <person name="Shulinski R.S."/>
            <person name="Bandarenka Y.V."/>
            <person name="Zhorov D.G."/>
            <person name="Warner D."/>
        </authorList>
    </citation>
    <scope>NUCLEOTIDE SEQUENCE [LARGE SCALE GENOMIC DNA]</scope>
    <source>
        <strain evidence="11">180601</strain>
        <tissue evidence="11">Whole Body</tissue>
    </source>
</reference>
<evidence type="ECO:0000256" key="4">
    <source>
        <dbReference type="ARBA" id="ARBA00022833"/>
    </source>
</evidence>
<dbReference type="PROSITE" id="PS50808">
    <property type="entry name" value="ZF_BED"/>
    <property type="match status" value="1"/>
</dbReference>
<keyword evidence="12" id="KW-1185">Reference proteome</keyword>
<dbReference type="InterPro" id="IPR052035">
    <property type="entry name" value="ZnF_BED_domain_contain"/>
</dbReference>
<keyword evidence="5" id="KW-0805">Transcription regulation</keyword>
<accession>A0A6G0VRG7</accession>
<protein>
    <recommendedName>
        <fullName evidence="10">BED-type domain-containing protein</fullName>
    </recommendedName>
</protein>
<dbReference type="PANTHER" id="PTHR46481:SF10">
    <property type="entry name" value="ZINC FINGER BED DOMAIN-CONTAINING PROTEIN 39"/>
    <property type="match status" value="1"/>
</dbReference>
<evidence type="ECO:0000256" key="5">
    <source>
        <dbReference type="ARBA" id="ARBA00023015"/>
    </source>
</evidence>
<dbReference type="OrthoDB" id="6625919at2759"/>
<evidence type="ECO:0000259" key="10">
    <source>
        <dbReference type="PROSITE" id="PS50808"/>
    </source>
</evidence>
<evidence type="ECO:0000256" key="7">
    <source>
        <dbReference type="ARBA" id="ARBA00023163"/>
    </source>
</evidence>
<evidence type="ECO:0000256" key="2">
    <source>
        <dbReference type="ARBA" id="ARBA00022723"/>
    </source>
</evidence>
<dbReference type="GO" id="GO:0046983">
    <property type="term" value="F:protein dimerization activity"/>
    <property type="evidence" value="ECO:0007669"/>
    <property type="project" value="InterPro"/>
</dbReference>
<dbReference type="AlphaFoldDB" id="A0A6G0VRG7"/>
<dbReference type="PANTHER" id="PTHR46481">
    <property type="entry name" value="ZINC FINGER BED DOMAIN-CONTAINING PROTEIN 4"/>
    <property type="match status" value="1"/>
</dbReference>
<evidence type="ECO:0000256" key="8">
    <source>
        <dbReference type="ARBA" id="ARBA00023242"/>
    </source>
</evidence>
<dbReference type="EMBL" id="VUJU01012844">
    <property type="protein sequence ID" value="KAF0706634.1"/>
    <property type="molecule type" value="Genomic_DNA"/>
</dbReference>
<dbReference type="GO" id="GO:0005634">
    <property type="term" value="C:nucleus"/>
    <property type="evidence" value="ECO:0007669"/>
    <property type="project" value="UniProtKB-SubCell"/>
</dbReference>
<dbReference type="Pfam" id="PF02892">
    <property type="entry name" value="zf-BED"/>
    <property type="match status" value="1"/>
</dbReference>
<dbReference type="InterPro" id="IPR012337">
    <property type="entry name" value="RNaseH-like_sf"/>
</dbReference>
<evidence type="ECO:0000256" key="1">
    <source>
        <dbReference type="ARBA" id="ARBA00004123"/>
    </source>
</evidence>
<dbReference type="Proteomes" id="UP000478052">
    <property type="component" value="Unassembled WGS sequence"/>
</dbReference>
<dbReference type="GO" id="GO:0008270">
    <property type="term" value="F:zinc ion binding"/>
    <property type="evidence" value="ECO:0007669"/>
    <property type="project" value="UniProtKB-KW"/>
</dbReference>
<feature type="domain" description="BED-type" evidence="10">
    <location>
        <begin position="6"/>
        <end position="61"/>
    </location>
</feature>
<keyword evidence="7" id="KW-0804">Transcription</keyword>
<evidence type="ECO:0000313" key="12">
    <source>
        <dbReference type="Proteomes" id="UP000478052"/>
    </source>
</evidence>
<dbReference type="GO" id="GO:0003677">
    <property type="term" value="F:DNA binding"/>
    <property type="evidence" value="ECO:0007669"/>
    <property type="project" value="UniProtKB-KW"/>
</dbReference>
<dbReference type="Pfam" id="PF05699">
    <property type="entry name" value="Dimer_Tnp_hAT"/>
    <property type="match status" value="1"/>
</dbReference>
<evidence type="ECO:0000256" key="9">
    <source>
        <dbReference type="PROSITE-ProRule" id="PRU00027"/>
    </source>
</evidence>
<name>A0A6G0VRG7_APHCR</name>
<keyword evidence="3 9" id="KW-0863">Zinc-finger</keyword>
<comment type="subcellular location">
    <subcellularLocation>
        <location evidence="1">Nucleus</location>
    </subcellularLocation>
</comment>
<organism evidence="11 12">
    <name type="scientific">Aphis craccivora</name>
    <name type="common">Cowpea aphid</name>
    <dbReference type="NCBI Taxonomy" id="307492"/>
    <lineage>
        <taxon>Eukaryota</taxon>
        <taxon>Metazoa</taxon>
        <taxon>Ecdysozoa</taxon>
        <taxon>Arthropoda</taxon>
        <taxon>Hexapoda</taxon>
        <taxon>Insecta</taxon>
        <taxon>Pterygota</taxon>
        <taxon>Neoptera</taxon>
        <taxon>Paraneoptera</taxon>
        <taxon>Hemiptera</taxon>
        <taxon>Sternorrhyncha</taxon>
        <taxon>Aphidomorpha</taxon>
        <taxon>Aphidoidea</taxon>
        <taxon>Aphididae</taxon>
        <taxon>Aphidini</taxon>
        <taxon>Aphis</taxon>
        <taxon>Aphis</taxon>
    </lineage>
</organism>
<gene>
    <name evidence="11" type="ORF">FWK35_00036030</name>
</gene>
<comment type="caution">
    <text evidence="11">The sequence shown here is derived from an EMBL/GenBank/DDBJ whole genome shotgun (WGS) entry which is preliminary data.</text>
</comment>
<keyword evidence="4" id="KW-0862">Zinc</keyword>
<keyword evidence="2" id="KW-0479">Metal-binding</keyword>
<evidence type="ECO:0000313" key="11">
    <source>
        <dbReference type="EMBL" id="KAF0706634.1"/>
    </source>
</evidence>
<dbReference type="InterPro" id="IPR003656">
    <property type="entry name" value="Znf_BED"/>
</dbReference>
<evidence type="ECO:0000256" key="6">
    <source>
        <dbReference type="ARBA" id="ARBA00023125"/>
    </source>
</evidence>
<keyword evidence="6" id="KW-0238">DNA-binding</keyword>
<dbReference type="InterPro" id="IPR008906">
    <property type="entry name" value="HATC_C_dom"/>
</dbReference>
<proteinExistence type="predicted"/>
<keyword evidence="8" id="KW-0539">Nucleus</keyword>